<dbReference type="AlphaFoldDB" id="A0A0N0BCS4"/>
<dbReference type="EMBL" id="KQ435891">
    <property type="protein sequence ID" value="KOX69431.1"/>
    <property type="molecule type" value="Genomic_DNA"/>
</dbReference>
<evidence type="ECO:0000313" key="3">
    <source>
        <dbReference type="Proteomes" id="UP000053105"/>
    </source>
</evidence>
<protein>
    <submittedName>
        <fullName evidence="2">Uncharacterized protein</fullName>
    </submittedName>
</protein>
<sequence length="97" mass="10065">MKGGANSRDINSVLALGGLQGRKLRAEGVASPPASLAHHHHHRRRLSSSFSLAERPHPPVHPPRPPPLSSVHPSALSVDVPSASTGCHPCDSGATPT</sequence>
<name>A0A0N0BCS4_9HYME</name>
<gene>
    <name evidence="2" type="ORF">WN51_05594</name>
</gene>
<dbReference type="Proteomes" id="UP000053105">
    <property type="component" value="Unassembled WGS sequence"/>
</dbReference>
<reference evidence="2 3" key="1">
    <citation type="submission" date="2015-07" db="EMBL/GenBank/DDBJ databases">
        <title>The genome of Melipona quadrifasciata.</title>
        <authorList>
            <person name="Pan H."/>
            <person name="Kapheim K."/>
        </authorList>
    </citation>
    <scope>NUCLEOTIDE SEQUENCE [LARGE SCALE GENOMIC DNA]</scope>
    <source>
        <strain evidence="2">0111107301</strain>
        <tissue evidence="2">Whole body</tissue>
    </source>
</reference>
<keyword evidence="3" id="KW-1185">Reference proteome</keyword>
<feature type="region of interest" description="Disordered" evidence="1">
    <location>
        <begin position="25"/>
        <end position="97"/>
    </location>
</feature>
<organism evidence="2 3">
    <name type="scientific">Melipona quadrifasciata</name>
    <dbReference type="NCBI Taxonomy" id="166423"/>
    <lineage>
        <taxon>Eukaryota</taxon>
        <taxon>Metazoa</taxon>
        <taxon>Ecdysozoa</taxon>
        <taxon>Arthropoda</taxon>
        <taxon>Hexapoda</taxon>
        <taxon>Insecta</taxon>
        <taxon>Pterygota</taxon>
        <taxon>Neoptera</taxon>
        <taxon>Endopterygota</taxon>
        <taxon>Hymenoptera</taxon>
        <taxon>Apocrita</taxon>
        <taxon>Aculeata</taxon>
        <taxon>Apoidea</taxon>
        <taxon>Anthophila</taxon>
        <taxon>Apidae</taxon>
        <taxon>Melipona</taxon>
    </lineage>
</organism>
<evidence type="ECO:0000313" key="2">
    <source>
        <dbReference type="EMBL" id="KOX69431.1"/>
    </source>
</evidence>
<evidence type="ECO:0000256" key="1">
    <source>
        <dbReference type="SAM" id="MobiDB-lite"/>
    </source>
</evidence>
<feature type="compositionally biased region" description="Basic residues" evidence="1">
    <location>
        <begin position="37"/>
        <end position="46"/>
    </location>
</feature>
<accession>A0A0N0BCS4</accession>
<proteinExistence type="predicted"/>
<feature type="compositionally biased region" description="Pro residues" evidence="1">
    <location>
        <begin position="59"/>
        <end position="68"/>
    </location>
</feature>